<evidence type="ECO:0000313" key="1">
    <source>
        <dbReference type="EMBL" id="MPC99714.1"/>
    </source>
</evidence>
<keyword evidence="2" id="KW-1185">Reference proteome</keyword>
<dbReference type="AlphaFoldDB" id="A0A5B7K501"/>
<accession>A0A5B7K501</accession>
<proteinExistence type="predicted"/>
<organism evidence="1 2">
    <name type="scientific">Portunus trituberculatus</name>
    <name type="common">Swimming crab</name>
    <name type="synonym">Neptunus trituberculatus</name>
    <dbReference type="NCBI Taxonomy" id="210409"/>
    <lineage>
        <taxon>Eukaryota</taxon>
        <taxon>Metazoa</taxon>
        <taxon>Ecdysozoa</taxon>
        <taxon>Arthropoda</taxon>
        <taxon>Crustacea</taxon>
        <taxon>Multicrustacea</taxon>
        <taxon>Malacostraca</taxon>
        <taxon>Eumalacostraca</taxon>
        <taxon>Eucarida</taxon>
        <taxon>Decapoda</taxon>
        <taxon>Pleocyemata</taxon>
        <taxon>Brachyura</taxon>
        <taxon>Eubrachyura</taxon>
        <taxon>Portunoidea</taxon>
        <taxon>Portunidae</taxon>
        <taxon>Portuninae</taxon>
        <taxon>Portunus</taxon>
    </lineage>
</organism>
<dbReference type="Proteomes" id="UP000324222">
    <property type="component" value="Unassembled WGS sequence"/>
</dbReference>
<reference evidence="1 2" key="1">
    <citation type="submission" date="2019-05" db="EMBL/GenBank/DDBJ databases">
        <title>Another draft genome of Portunus trituberculatus and its Hox gene families provides insights of decapod evolution.</title>
        <authorList>
            <person name="Jeong J.-H."/>
            <person name="Song I."/>
            <person name="Kim S."/>
            <person name="Choi T."/>
            <person name="Kim D."/>
            <person name="Ryu S."/>
            <person name="Kim W."/>
        </authorList>
    </citation>
    <scope>NUCLEOTIDE SEQUENCE [LARGE SCALE GENOMIC DNA]</scope>
    <source>
        <tissue evidence="1">Muscle</tissue>
    </source>
</reference>
<sequence>MQVQEYKIYAYNVIPFLCFLKQPLSTSLDTRTLTGKEAAFAVLGVAQSWQSLASIAGRSTVASILGTIGVGRTWSCKTNQL</sequence>
<evidence type="ECO:0000313" key="2">
    <source>
        <dbReference type="Proteomes" id="UP000324222"/>
    </source>
</evidence>
<name>A0A5B7K501_PORTR</name>
<protein>
    <submittedName>
        <fullName evidence="1">Uncharacterized protein</fullName>
    </submittedName>
</protein>
<dbReference type="EMBL" id="VSRR010119526">
    <property type="protein sequence ID" value="MPC99714.1"/>
    <property type="molecule type" value="Genomic_DNA"/>
</dbReference>
<gene>
    <name evidence="1" type="ORF">E2C01_095145</name>
</gene>
<comment type="caution">
    <text evidence="1">The sequence shown here is derived from an EMBL/GenBank/DDBJ whole genome shotgun (WGS) entry which is preliminary data.</text>
</comment>